<organism evidence="2 3">
    <name type="scientific">Patella caerulea</name>
    <name type="common">Rayed Mediterranean limpet</name>
    <dbReference type="NCBI Taxonomy" id="87958"/>
    <lineage>
        <taxon>Eukaryota</taxon>
        <taxon>Metazoa</taxon>
        <taxon>Spiralia</taxon>
        <taxon>Lophotrochozoa</taxon>
        <taxon>Mollusca</taxon>
        <taxon>Gastropoda</taxon>
        <taxon>Patellogastropoda</taxon>
        <taxon>Patelloidea</taxon>
        <taxon>Patellidae</taxon>
        <taxon>Patella</taxon>
    </lineage>
</organism>
<dbReference type="AlphaFoldDB" id="A0AAN8IVF2"/>
<accession>A0AAN8IVF2</accession>
<sequence length="146" mass="16615">MAALVRVCSRFSKHPALIRSISTTSRFLAADEGSHVDQKTHTGQVWDKDDYRRIRFIGKDKLINERFAIDLIAEDPVVVVEARHVWSDSGGPLGHPKVYINLDPPGIHSCGYSGRKFIQKKYYNEAEHGKSITYDEYLRQVRDGAQ</sequence>
<dbReference type="Pfam" id="PF10276">
    <property type="entry name" value="zf-CHCC"/>
    <property type="match status" value="1"/>
</dbReference>
<evidence type="ECO:0000313" key="3">
    <source>
        <dbReference type="Proteomes" id="UP001347796"/>
    </source>
</evidence>
<protein>
    <recommendedName>
        <fullName evidence="1">Zinc finger CHCC-type domain-containing protein</fullName>
    </recommendedName>
</protein>
<keyword evidence="3" id="KW-1185">Reference proteome</keyword>
<proteinExistence type="predicted"/>
<dbReference type="PANTHER" id="PTHR13156:SF0">
    <property type="entry name" value="NADH DEHYDROGENASE [UBIQUINONE] IRON-SULFUR PROTEIN 6, MITOCHONDRIAL"/>
    <property type="match status" value="1"/>
</dbReference>
<dbReference type="PANTHER" id="PTHR13156">
    <property type="entry name" value="NADH-UBIQUINONE OXIDOREDUCTASE 13 KD-A SUBUNIT"/>
    <property type="match status" value="1"/>
</dbReference>
<dbReference type="GO" id="GO:0006120">
    <property type="term" value="P:mitochondrial electron transport, NADH to ubiquinone"/>
    <property type="evidence" value="ECO:0007669"/>
    <property type="project" value="TreeGrafter"/>
</dbReference>
<reference evidence="2 3" key="1">
    <citation type="submission" date="2024-01" db="EMBL/GenBank/DDBJ databases">
        <title>The genome of the rayed Mediterranean limpet Patella caerulea (Linnaeus, 1758).</title>
        <authorList>
            <person name="Anh-Thu Weber A."/>
            <person name="Halstead-Nussloch G."/>
        </authorList>
    </citation>
    <scope>NUCLEOTIDE SEQUENCE [LARGE SCALE GENOMIC DNA]</scope>
    <source>
        <strain evidence="2">AATW-2023a</strain>
        <tissue evidence="2">Whole specimen</tissue>
    </source>
</reference>
<dbReference type="Proteomes" id="UP001347796">
    <property type="component" value="Unassembled WGS sequence"/>
</dbReference>
<dbReference type="InterPro" id="IPR019401">
    <property type="entry name" value="Znf_CHCC"/>
</dbReference>
<dbReference type="Gene3D" id="2.60.260.40">
    <property type="entry name" value="q5lls5 like domains"/>
    <property type="match status" value="1"/>
</dbReference>
<name>A0AAN8IVF2_PATCE</name>
<gene>
    <name evidence="2" type="ORF">SNE40_023624</name>
</gene>
<dbReference type="EMBL" id="JAZGQO010000025">
    <property type="protein sequence ID" value="KAK6165182.1"/>
    <property type="molecule type" value="Genomic_DNA"/>
</dbReference>
<dbReference type="GO" id="GO:0005739">
    <property type="term" value="C:mitochondrion"/>
    <property type="evidence" value="ECO:0007669"/>
    <property type="project" value="GOC"/>
</dbReference>
<evidence type="ECO:0000259" key="1">
    <source>
        <dbReference type="Pfam" id="PF10276"/>
    </source>
</evidence>
<evidence type="ECO:0000313" key="2">
    <source>
        <dbReference type="EMBL" id="KAK6165182.1"/>
    </source>
</evidence>
<comment type="caution">
    <text evidence="2">The sequence shown here is derived from an EMBL/GenBank/DDBJ whole genome shotgun (WGS) entry which is preliminary data.</text>
</comment>
<feature type="domain" description="Zinc finger CHCC-type" evidence="1">
    <location>
        <begin position="88"/>
        <end position="117"/>
    </location>
</feature>